<evidence type="ECO:0000313" key="1">
    <source>
        <dbReference type="EMBL" id="BCJ98200.1"/>
    </source>
</evidence>
<dbReference type="KEGG" id="acht:bsdcttw_12410"/>
<dbReference type="AlphaFoldDB" id="A0A7I8DIM3"/>
<protein>
    <submittedName>
        <fullName evidence="1">Uncharacterized protein</fullName>
    </submittedName>
</protein>
<sequence>MKYLEYDLWMDTNSDEENTRLTALKKWEENAACYVGEYIQTKKYLSKAFIKTYEDNFGYRGCFLTDILLSSNSKNKSDTEWRNLPICKILLSDLIDIWQLTYYGLELLEYHPATGKKSSLALTNGYLSLEFSELLQIKEDKFSHELLFSNGSSLLIHFTKISAKKIHQP</sequence>
<reference evidence="1 2" key="1">
    <citation type="submission" date="2020-08" db="EMBL/GenBank/DDBJ databases">
        <title>Draft genome sequencing of an Anaerocolumna strain isolated from anoxic soil subjected to BSD treatment.</title>
        <authorList>
            <person name="Uek A."/>
            <person name="Tonouchi A."/>
        </authorList>
    </citation>
    <scope>NUCLEOTIDE SEQUENCE [LARGE SCALE GENOMIC DNA]</scope>
    <source>
        <strain evidence="1 2">CTTW</strain>
    </source>
</reference>
<name>A0A7I8DIM3_9FIRM</name>
<dbReference type="EMBL" id="AP023368">
    <property type="protein sequence ID" value="BCJ98200.1"/>
    <property type="molecule type" value="Genomic_DNA"/>
</dbReference>
<proteinExistence type="predicted"/>
<evidence type="ECO:0000313" key="2">
    <source>
        <dbReference type="Proteomes" id="UP000515703"/>
    </source>
</evidence>
<organism evidence="1 2">
    <name type="scientific">Anaerocolumna chitinilytica</name>
    <dbReference type="NCBI Taxonomy" id="1727145"/>
    <lineage>
        <taxon>Bacteria</taxon>
        <taxon>Bacillati</taxon>
        <taxon>Bacillota</taxon>
        <taxon>Clostridia</taxon>
        <taxon>Lachnospirales</taxon>
        <taxon>Lachnospiraceae</taxon>
        <taxon>Anaerocolumna</taxon>
    </lineage>
</organism>
<accession>A0A7I8DIM3</accession>
<gene>
    <name evidence="1" type="ORF">bsdcttw_12410</name>
</gene>
<dbReference type="Proteomes" id="UP000515703">
    <property type="component" value="Chromosome"/>
</dbReference>
<dbReference type="RefSeq" id="WP_185258545.1">
    <property type="nucleotide sequence ID" value="NZ_AP023368.1"/>
</dbReference>
<reference evidence="1 2" key="2">
    <citation type="submission" date="2020-08" db="EMBL/GenBank/DDBJ databases">
        <authorList>
            <person name="Ueki A."/>
            <person name="Tonouchi A."/>
        </authorList>
    </citation>
    <scope>NUCLEOTIDE SEQUENCE [LARGE SCALE GENOMIC DNA]</scope>
    <source>
        <strain evidence="1 2">CTTW</strain>
    </source>
</reference>
<keyword evidence="2" id="KW-1185">Reference proteome</keyword>